<dbReference type="AlphaFoldDB" id="A0A0H4KJ39"/>
<protein>
    <submittedName>
        <fullName evidence="2">GNAT family acetyltransferase</fullName>
    </submittedName>
</protein>
<name>A0A0H4KJ39_9BACI</name>
<dbReference type="EMBL" id="CP011974">
    <property type="protein sequence ID" value="AKO92826.1"/>
    <property type="molecule type" value="Genomic_DNA"/>
</dbReference>
<dbReference type="InterPro" id="IPR000182">
    <property type="entry name" value="GNAT_dom"/>
</dbReference>
<evidence type="ECO:0000259" key="1">
    <source>
        <dbReference type="PROSITE" id="PS51186"/>
    </source>
</evidence>
<dbReference type="Proteomes" id="UP000036202">
    <property type="component" value="Chromosome"/>
</dbReference>
<evidence type="ECO:0000313" key="2">
    <source>
        <dbReference type="EMBL" id="AKO92826.1"/>
    </source>
</evidence>
<dbReference type="RefSeq" id="WP_046217330.1">
    <property type="nucleotide sequence ID" value="NZ_CP011974.1"/>
</dbReference>
<dbReference type="GO" id="GO:0008999">
    <property type="term" value="F:protein-N-terminal-alanine acetyltransferase activity"/>
    <property type="evidence" value="ECO:0007669"/>
    <property type="project" value="TreeGrafter"/>
</dbReference>
<dbReference type="Gene3D" id="3.40.630.30">
    <property type="match status" value="1"/>
</dbReference>
<dbReference type="OrthoDB" id="9785602at2"/>
<reference evidence="3" key="2">
    <citation type="submission" date="2015-06" db="EMBL/GenBank/DDBJ databases">
        <title>Genome Sequence of Bacillus endophyticus and Analysis of its Companion Mechanism in the Ketogulonigenium vulgare-Bacillus strain Consortium.</title>
        <authorList>
            <person name="Jia N."/>
            <person name="Du J."/>
            <person name="Ding M.-Z."/>
            <person name="Gao F."/>
            <person name="Yuan Y.-J."/>
        </authorList>
    </citation>
    <scope>NUCLEOTIDE SEQUENCE [LARGE SCALE GENOMIC DNA]</scope>
    <source>
        <strain evidence="3">Hbe603</strain>
    </source>
</reference>
<organism evidence="2 3">
    <name type="scientific">Priestia filamentosa</name>
    <dbReference type="NCBI Taxonomy" id="1402861"/>
    <lineage>
        <taxon>Bacteria</taxon>
        <taxon>Bacillati</taxon>
        <taxon>Bacillota</taxon>
        <taxon>Bacilli</taxon>
        <taxon>Bacillales</taxon>
        <taxon>Bacillaceae</taxon>
        <taxon>Priestia</taxon>
    </lineage>
</organism>
<dbReference type="PANTHER" id="PTHR43792">
    <property type="entry name" value="GNAT FAMILY, PUTATIVE (AFU_ORTHOLOGUE AFUA_3G00765)-RELATED-RELATED"/>
    <property type="match status" value="1"/>
</dbReference>
<gene>
    <name evidence="2" type="ORF">BEH_12450</name>
</gene>
<dbReference type="GO" id="GO:0005737">
    <property type="term" value="C:cytoplasm"/>
    <property type="evidence" value="ECO:0007669"/>
    <property type="project" value="TreeGrafter"/>
</dbReference>
<sequence length="198" mass="23347">MLVTKRLRLRPMLLGDASSLFNVWSDAETTKYMDIEPLTSLHQAEEMISFFIVLTQRGKGHHFTLVTEDSKDIIGTCGFHEWNHDHHRAEIGYELSRDYWGHGYMKEALLVLLHTGFHQYDLKRIEAKIDPHNHRSRYLLESLGFQKEGVLRSYEELKGRRVDLELYSLLKEEFTLSLKKILNIVFYPISQHERIKGF</sequence>
<dbReference type="PROSITE" id="PS51186">
    <property type="entry name" value="GNAT"/>
    <property type="match status" value="1"/>
</dbReference>
<dbReference type="PANTHER" id="PTHR43792:SF9">
    <property type="entry name" value="RIBOSOMAL-PROTEIN-ALANINE ACETYLTRANSFERASE"/>
    <property type="match status" value="1"/>
</dbReference>
<accession>A0A0H4KJ39</accession>
<dbReference type="SUPFAM" id="SSF55729">
    <property type="entry name" value="Acyl-CoA N-acyltransferases (Nat)"/>
    <property type="match status" value="1"/>
</dbReference>
<feature type="domain" description="N-acetyltransferase" evidence="1">
    <location>
        <begin position="7"/>
        <end position="171"/>
    </location>
</feature>
<reference evidence="2 3" key="1">
    <citation type="journal article" date="2015" name="PLoS ONE">
        <title>Genome Sequence of Bacillus endophyticus and Analysis of Its Companion Mechanism in the Ketogulonigenium vulgare-Bacillus Strain Consortium.</title>
        <authorList>
            <person name="Jia N."/>
            <person name="Du J."/>
            <person name="Ding M.Z."/>
            <person name="Gao F."/>
            <person name="Yuan Y.J."/>
        </authorList>
    </citation>
    <scope>NUCLEOTIDE SEQUENCE [LARGE SCALE GENOMIC DNA]</scope>
    <source>
        <strain evidence="2 3">Hbe603</strain>
    </source>
</reference>
<dbReference type="KEGG" id="beo:BEH_12450"/>
<proteinExistence type="predicted"/>
<dbReference type="InterPro" id="IPR051531">
    <property type="entry name" value="N-acetyltransferase"/>
</dbReference>
<dbReference type="InterPro" id="IPR016181">
    <property type="entry name" value="Acyl_CoA_acyltransferase"/>
</dbReference>
<dbReference type="Pfam" id="PF13302">
    <property type="entry name" value="Acetyltransf_3"/>
    <property type="match status" value="1"/>
</dbReference>
<keyword evidence="2" id="KW-0808">Transferase</keyword>
<keyword evidence="3" id="KW-1185">Reference proteome</keyword>
<evidence type="ECO:0000313" key="3">
    <source>
        <dbReference type="Proteomes" id="UP000036202"/>
    </source>
</evidence>